<comment type="caution">
    <text evidence="6">The sequence shown here is derived from an EMBL/GenBank/DDBJ whole genome shotgun (WGS) entry which is preliminary data.</text>
</comment>
<keyword evidence="7" id="KW-1185">Reference proteome</keyword>
<dbReference type="GO" id="GO:0030155">
    <property type="term" value="P:regulation of cell adhesion"/>
    <property type="evidence" value="ECO:0007669"/>
    <property type="project" value="TreeGrafter"/>
</dbReference>
<evidence type="ECO:0000313" key="6">
    <source>
        <dbReference type="EMBL" id="CAD7704702.1"/>
    </source>
</evidence>
<dbReference type="GO" id="GO:0061630">
    <property type="term" value="F:ubiquitin protein ligase activity"/>
    <property type="evidence" value="ECO:0007669"/>
    <property type="project" value="InterPro"/>
</dbReference>
<sequence length="146" mass="16179">MHTQDNAASEAETVGFLHARKAGDRLHFCVSCGFPIATYGRLSPCLHAFCLTCATDMERCYICNAQINRIERIGGGARLYVSSVTLQSFKSTDDLKQHTQRVYSHLMACKEVSAPEAVSSSYPPQPSPSPQGLAHTYPTRHQMPYR</sequence>
<dbReference type="InterPro" id="IPR040383">
    <property type="entry name" value="HAKAI/CBLL2"/>
</dbReference>
<evidence type="ECO:0000256" key="3">
    <source>
        <dbReference type="ARBA" id="ARBA00022833"/>
    </source>
</evidence>
<name>A0A8S1JEJ2_9CHLO</name>
<dbReference type="PANTHER" id="PTHR13480">
    <property type="entry name" value="E3 UBIQUITIN-PROTEIN LIGASE HAKAI-RELATED"/>
    <property type="match status" value="1"/>
</dbReference>
<dbReference type="PROSITE" id="PS00518">
    <property type="entry name" value="ZF_RING_1"/>
    <property type="match status" value="1"/>
</dbReference>
<reference evidence="6" key="1">
    <citation type="submission" date="2020-12" db="EMBL/GenBank/DDBJ databases">
        <authorList>
            <person name="Iha C."/>
        </authorList>
    </citation>
    <scope>NUCLEOTIDE SEQUENCE</scope>
</reference>
<accession>A0A8S1JEJ2</accession>
<organism evidence="6 7">
    <name type="scientific">Ostreobium quekettii</name>
    <dbReference type="NCBI Taxonomy" id="121088"/>
    <lineage>
        <taxon>Eukaryota</taxon>
        <taxon>Viridiplantae</taxon>
        <taxon>Chlorophyta</taxon>
        <taxon>core chlorophytes</taxon>
        <taxon>Ulvophyceae</taxon>
        <taxon>TCBD clade</taxon>
        <taxon>Bryopsidales</taxon>
        <taxon>Ostreobineae</taxon>
        <taxon>Ostreobiaceae</taxon>
        <taxon>Ostreobium</taxon>
    </lineage>
</organism>
<evidence type="ECO:0008006" key="8">
    <source>
        <dbReference type="Google" id="ProtNLM"/>
    </source>
</evidence>
<dbReference type="PANTHER" id="PTHR13480:SF0">
    <property type="entry name" value="E3 UBIQUITIN-PROTEIN LIGASE HAKAI"/>
    <property type="match status" value="1"/>
</dbReference>
<dbReference type="GO" id="GO:0008270">
    <property type="term" value="F:zinc ion binding"/>
    <property type="evidence" value="ECO:0007669"/>
    <property type="project" value="UniProtKB-KW"/>
</dbReference>
<dbReference type="Gene3D" id="3.30.40.10">
    <property type="entry name" value="Zinc/RING finger domain, C3HC4 (zinc finger)"/>
    <property type="match status" value="1"/>
</dbReference>
<keyword evidence="2" id="KW-0863">Zinc-finger</keyword>
<evidence type="ECO:0000256" key="5">
    <source>
        <dbReference type="SAM" id="MobiDB-lite"/>
    </source>
</evidence>
<dbReference type="Proteomes" id="UP000708148">
    <property type="component" value="Unassembled WGS sequence"/>
</dbReference>
<comment type="similarity">
    <text evidence="4">Belongs to the Hakai family.</text>
</comment>
<proteinExistence type="inferred from homology"/>
<dbReference type="EMBL" id="CAJHUC010002944">
    <property type="protein sequence ID" value="CAD7704702.1"/>
    <property type="molecule type" value="Genomic_DNA"/>
</dbReference>
<dbReference type="OrthoDB" id="547746at2759"/>
<feature type="region of interest" description="Disordered" evidence="5">
    <location>
        <begin position="117"/>
        <end position="146"/>
    </location>
</feature>
<dbReference type="InterPro" id="IPR013083">
    <property type="entry name" value="Znf_RING/FYVE/PHD"/>
</dbReference>
<keyword evidence="1" id="KW-0479">Metal-binding</keyword>
<evidence type="ECO:0000256" key="4">
    <source>
        <dbReference type="ARBA" id="ARBA00038499"/>
    </source>
</evidence>
<gene>
    <name evidence="6" type="ORF">OSTQU699_LOCUS10057</name>
</gene>
<dbReference type="AlphaFoldDB" id="A0A8S1JEJ2"/>
<dbReference type="GO" id="GO:0016567">
    <property type="term" value="P:protein ubiquitination"/>
    <property type="evidence" value="ECO:0007669"/>
    <property type="project" value="InterPro"/>
</dbReference>
<evidence type="ECO:0000313" key="7">
    <source>
        <dbReference type="Proteomes" id="UP000708148"/>
    </source>
</evidence>
<protein>
    <recommendedName>
        <fullName evidence="8">RING-type domain-containing protein</fullName>
    </recommendedName>
</protein>
<evidence type="ECO:0000256" key="2">
    <source>
        <dbReference type="ARBA" id="ARBA00022771"/>
    </source>
</evidence>
<evidence type="ECO:0000256" key="1">
    <source>
        <dbReference type="ARBA" id="ARBA00022723"/>
    </source>
</evidence>
<dbReference type="InterPro" id="IPR017907">
    <property type="entry name" value="Znf_RING_CS"/>
</dbReference>
<keyword evidence="3" id="KW-0862">Zinc</keyword>